<dbReference type="Proteomes" id="UP000005439">
    <property type="component" value="Chromosome"/>
</dbReference>
<organism evidence="1 2">
    <name type="scientific">Sulfobacillus acidophilus (strain ATCC 700253 / DSM 10332 / NAL)</name>
    <dbReference type="NCBI Taxonomy" id="679936"/>
    <lineage>
        <taxon>Bacteria</taxon>
        <taxon>Bacillati</taxon>
        <taxon>Bacillota</taxon>
        <taxon>Clostridia</taxon>
        <taxon>Eubacteriales</taxon>
        <taxon>Clostridiales Family XVII. Incertae Sedis</taxon>
        <taxon>Sulfobacillus</taxon>
    </lineage>
</organism>
<evidence type="ECO:0000313" key="2">
    <source>
        <dbReference type="Proteomes" id="UP000005439"/>
    </source>
</evidence>
<proteinExistence type="predicted"/>
<sequence length="84" mass="8825">MASIITTIRCFGVPVPTLNLLNFTGLWVVVGAPSAAAYEAVNLTSGWTLVNPEQVAPMKGYRGLGLPSRILGLPASDDFPVTIP</sequence>
<evidence type="ECO:0000313" key="1">
    <source>
        <dbReference type="EMBL" id="AEW03996.1"/>
    </source>
</evidence>
<dbReference type="HOGENOM" id="CLU_193087_0_0_9"/>
<reference evidence="2" key="1">
    <citation type="submission" date="2011-12" db="EMBL/GenBank/DDBJ databases">
        <title>The complete genome of chromosome of Sulfobacillus acidophilus DSM 10332.</title>
        <authorList>
            <person name="Lucas S."/>
            <person name="Han J."/>
            <person name="Lapidus A."/>
            <person name="Bruce D."/>
            <person name="Goodwin L."/>
            <person name="Pitluck S."/>
            <person name="Peters L."/>
            <person name="Kyrpides N."/>
            <person name="Mavromatis K."/>
            <person name="Ivanova N."/>
            <person name="Mikhailova N."/>
            <person name="Chertkov O."/>
            <person name="Saunders E."/>
            <person name="Detter J.C."/>
            <person name="Tapia R."/>
            <person name="Han C."/>
            <person name="Land M."/>
            <person name="Hauser L."/>
            <person name="Markowitz V."/>
            <person name="Cheng J.-F."/>
            <person name="Hugenholtz P."/>
            <person name="Woyke T."/>
            <person name="Wu D."/>
            <person name="Pukall R."/>
            <person name="Gehrich-Schroeter G."/>
            <person name="Schneider S."/>
            <person name="Klenk H.-P."/>
            <person name="Eisen J.A."/>
        </authorList>
    </citation>
    <scope>NUCLEOTIDE SEQUENCE [LARGE SCALE GENOMIC DNA]</scope>
    <source>
        <strain evidence="2">ATCC 700253 / DSM 10332 / NAL</strain>
    </source>
</reference>
<reference evidence="1 2" key="2">
    <citation type="journal article" date="2012" name="Stand. Genomic Sci.">
        <title>Complete genome sequence of the moderately thermophilic mineral-sulfide-oxidizing firmicute Sulfobacillus acidophilus type strain (NAL(T)).</title>
        <authorList>
            <person name="Anderson I."/>
            <person name="Chertkov O."/>
            <person name="Chen A."/>
            <person name="Saunders E."/>
            <person name="Lapidus A."/>
            <person name="Nolan M."/>
            <person name="Lucas S."/>
            <person name="Hammon N."/>
            <person name="Deshpande S."/>
            <person name="Cheng J.F."/>
            <person name="Han C."/>
            <person name="Tapia R."/>
            <person name="Goodwin L.A."/>
            <person name="Pitluck S."/>
            <person name="Liolios K."/>
            <person name="Pagani I."/>
            <person name="Ivanova N."/>
            <person name="Mikhailova N."/>
            <person name="Pati A."/>
            <person name="Palaniappan K."/>
            <person name="Land M."/>
            <person name="Pan C."/>
            <person name="Rohde M."/>
            <person name="Pukall R."/>
            <person name="Goker M."/>
            <person name="Detter J.C."/>
            <person name="Woyke T."/>
            <person name="Bristow J."/>
            <person name="Eisen J.A."/>
            <person name="Markowitz V."/>
            <person name="Hugenholtz P."/>
            <person name="Kyrpides N.C."/>
            <person name="Klenk H.P."/>
            <person name="Mavromatis K."/>
        </authorList>
    </citation>
    <scope>NUCLEOTIDE SEQUENCE [LARGE SCALE GENOMIC DNA]</scope>
    <source>
        <strain evidence="2">ATCC 700253 / DSM 10332 / NAL</strain>
    </source>
</reference>
<dbReference type="EMBL" id="CP003179">
    <property type="protein sequence ID" value="AEW03996.1"/>
    <property type="molecule type" value="Genomic_DNA"/>
</dbReference>
<name>G8TYN1_SULAD</name>
<accession>G8TYN1</accession>
<dbReference type="AlphaFoldDB" id="G8TYN1"/>
<dbReference type="KEGG" id="sap:Sulac_0436"/>
<dbReference type="STRING" id="679936.Sulac_0436"/>
<keyword evidence="2" id="KW-1185">Reference proteome</keyword>
<gene>
    <name evidence="1" type="ordered locus">Sulac_0436</name>
</gene>
<protein>
    <submittedName>
        <fullName evidence="1">Uncharacterized protein</fullName>
    </submittedName>
</protein>
<dbReference type="PATRIC" id="fig|679936.5.peg.448"/>